<keyword evidence="2" id="KW-0378">Hydrolase</keyword>
<protein>
    <submittedName>
        <fullName evidence="2">Alpha/beta hydrolase</fullName>
    </submittedName>
</protein>
<dbReference type="InterPro" id="IPR011990">
    <property type="entry name" value="TPR-like_helical_dom_sf"/>
</dbReference>
<dbReference type="EMBL" id="JBHTIZ010000024">
    <property type="protein sequence ID" value="MFD0984695.1"/>
    <property type="molecule type" value="Genomic_DNA"/>
</dbReference>
<keyword evidence="1" id="KW-0732">Signal</keyword>
<dbReference type="Gene3D" id="3.40.50.1820">
    <property type="entry name" value="alpha/beta hydrolase"/>
    <property type="match status" value="1"/>
</dbReference>
<dbReference type="InterPro" id="IPR000801">
    <property type="entry name" value="Esterase-like"/>
</dbReference>
<evidence type="ECO:0000313" key="2">
    <source>
        <dbReference type="EMBL" id="MFD0984695.1"/>
    </source>
</evidence>
<organism evidence="2 3">
    <name type="scientific">Flavobacterium myungsuense</name>
    <dbReference type="NCBI Taxonomy" id="651823"/>
    <lineage>
        <taxon>Bacteria</taxon>
        <taxon>Pseudomonadati</taxon>
        <taxon>Bacteroidota</taxon>
        <taxon>Flavobacteriia</taxon>
        <taxon>Flavobacteriales</taxon>
        <taxon>Flavobacteriaceae</taxon>
        <taxon>Flavobacterium</taxon>
    </lineage>
</organism>
<evidence type="ECO:0000256" key="1">
    <source>
        <dbReference type="SAM" id="SignalP"/>
    </source>
</evidence>
<name>A0ABW3J4B4_9FLAO</name>
<sequence length="380" mass="43825">MRKLFLLLFLIYSASNFGQVTKIMYPSLKLNGEREITIGLPKNYDKNPEKKYPLVIILDGDYLFDPFLGALRYGAYWDDLPETITVGISQNKNNERESDSTYGENTGLPIDQGSAFFEFIGQELIPYIQEKYRLAPFKIIAGHDTTAGFLNFYLYKDVPLFDGYISMSPILAKGMINEIPKRLAVIQKPIFYYLSTADGDIKKMQTNIRELDSVVSTVSNSKLNYKFNNFKGENHYSMVSISIPKALSSFFYTYSPISIKEFLEVIVKLPDGHVDYLVNKYENIKKTLSINMPIRINDYRAIEAAILKNKTYDEFKDLSDLAKRDYPKSMLSDFYLALMYEKKGEFKKASKLYQGAYLKEEIRDLTTQIMLDKADELKNQ</sequence>
<gene>
    <name evidence="2" type="ORF">ACFQ0S_09435</name>
</gene>
<dbReference type="Proteomes" id="UP001597051">
    <property type="component" value="Unassembled WGS sequence"/>
</dbReference>
<dbReference type="PANTHER" id="PTHR48098:SF6">
    <property type="entry name" value="FERRI-BACILLIBACTIN ESTERASE BESA"/>
    <property type="match status" value="1"/>
</dbReference>
<dbReference type="InterPro" id="IPR050583">
    <property type="entry name" value="Mycobacterial_A85_antigen"/>
</dbReference>
<dbReference type="GO" id="GO:0016787">
    <property type="term" value="F:hydrolase activity"/>
    <property type="evidence" value="ECO:0007669"/>
    <property type="project" value="UniProtKB-KW"/>
</dbReference>
<dbReference type="SUPFAM" id="SSF53474">
    <property type="entry name" value="alpha/beta-Hydrolases"/>
    <property type="match status" value="1"/>
</dbReference>
<dbReference type="PANTHER" id="PTHR48098">
    <property type="entry name" value="ENTEROCHELIN ESTERASE-RELATED"/>
    <property type="match status" value="1"/>
</dbReference>
<dbReference type="InterPro" id="IPR029058">
    <property type="entry name" value="AB_hydrolase_fold"/>
</dbReference>
<dbReference type="RefSeq" id="WP_379758544.1">
    <property type="nucleotide sequence ID" value="NZ_JBHSYB010000064.1"/>
</dbReference>
<feature type="chain" id="PRO_5046597147" evidence="1">
    <location>
        <begin position="19"/>
        <end position="380"/>
    </location>
</feature>
<evidence type="ECO:0000313" key="3">
    <source>
        <dbReference type="Proteomes" id="UP001597051"/>
    </source>
</evidence>
<dbReference type="Gene3D" id="1.25.40.10">
    <property type="entry name" value="Tetratricopeptide repeat domain"/>
    <property type="match status" value="1"/>
</dbReference>
<keyword evidence="3" id="KW-1185">Reference proteome</keyword>
<dbReference type="Pfam" id="PF00756">
    <property type="entry name" value="Esterase"/>
    <property type="match status" value="1"/>
</dbReference>
<proteinExistence type="predicted"/>
<comment type="caution">
    <text evidence="2">The sequence shown here is derived from an EMBL/GenBank/DDBJ whole genome shotgun (WGS) entry which is preliminary data.</text>
</comment>
<accession>A0ABW3J4B4</accession>
<reference evidence="3" key="1">
    <citation type="journal article" date="2019" name="Int. J. Syst. Evol. Microbiol.">
        <title>The Global Catalogue of Microorganisms (GCM) 10K type strain sequencing project: providing services to taxonomists for standard genome sequencing and annotation.</title>
        <authorList>
            <consortium name="The Broad Institute Genomics Platform"/>
            <consortium name="The Broad Institute Genome Sequencing Center for Infectious Disease"/>
            <person name="Wu L."/>
            <person name="Ma J."/>
        </authorList>
    </citation>
    <scope>NUCLEOTIDE SEQUENCE [LARGE SCALE GENOMIC DNA]</scope>
    <source>
        <strain evidence="3">CECT 7649</strain>
    </source>
</reference>
<feature type="signal peptide" evidence="1">
    <location>
        <begin position="1"/>
        <end position="18"/>
    </location>
</feature>